<gene>
    <name evidence="2" type="ORF">B0H15DRAFT_863165</name>
</gene>
<protein>
    <submittedName>
        <fullName evidence="2">Uncharacterized protein</fullName>
    </submittedName>
</protein>
<accession>A0AAD6TRE2</accession>
<comment type="caution">
    <text evidence="2">The sequence shown here is derived from an EMBL/GenBank/DDBJ whole genome shotgun (WGS) entry which is preliminary data.</text>
</comment>
<organism evidence="2 3">
    <name type="scientific">Mycena belliarum</name>
    <dbReference type="NCBI Taxonomy" id="1033014"/>
    <lineage>
        <taxon>Eukaryota</taxon>
        <taxon>Fungi</taxon>
        <taxon>Dikarya</taxon>
        <taxon>Basidiomycota</taxon>
        <taxon>Agaricomycotina</taxon>
        <taxon>Agaricomycetes</taxon>
        <taxon>Agaricomycetidae</taxon>
        <taxon>Agaricales</taxon>
        <taxon>Marasmiineae</taxon>
        <taxon>Mycenaceae</taxon>
        <taxon>Mycena</taxon>
    </lineage>
</organism>
<keyword evidence="3" id="KW-1185">Reference proteome</keyword>
<feature type="compositionally biased region" description="Polar residues" evidence="1">
    <location>
        <begin position="220"/>
        <end position="233"/>
    </location>
</feature>
<feature type="region of interest" description="Disordered" evidence="1">
    <location>
        <begin position="34"/>
        <end position="61"/>
    </location>
</feature>
<evidence type="ECO:0000313" key="2">
    <source>
        <dbReference type="EMBL" id="KAJ7076721.1"/>
    </source>
</evidence>
<dbReference type="EMBL" id="JARJCN010000078">
    <property type="protein sequence ID" value="KAJ7076721.1"/>
    <property type="molecule type" value="Genomic_DNA"/>
</dbReference>
<proteinExistence type="predicted"/>
<reference evidence="2" key="1">
    <citation type="submission" date="2023-03" db="EMBL/GenBank/DDBJ databases">
        <title>Massive genome expansion in bonnet fungi (Mycena s.s.) driven by repeated elements and novel gene families across ecological guilds.</title>
        <authorList>
            <consortium name="Lawrence Berkeley National Laboratory"/>
            <person name="Harder C.B."/>
            <person name="Miyauchi S."/>
            <person name="Viragh M."/>
            <person name="Kuo A."/>
            <person name="Thoen E."/>
            <person name="Andreopoulos B."/>
            <person name="Lu D."/>
            <person name="Skrede I."/>
            <person name="Drula E."/>
            <person name="Henrissat B."/>
            <person name="Morin E."/>
            <person name="Kohler A."/>
            <person name="Barry K."/>
            <person name="LaButti K."/>
            <person name="Morin E."/>
            <person name="Salamov A."/>
            <person name="Lipzen A."/>
            <person name="Mereny Z."/>
            <person name="Hegedus B."/>
            <person name="Baldrian P."/>
            <person name="Stursova M."/>
            <person name="Weitz H."/>
            <person name="Taylor A."/>
            <person name="Grigoriev I.V."/>
            <person name="Nagy L.G."/>
            <person name="Martin F."/>
            <person name="Kauserud H."/>
        </authorList>
    </citation>
    <scope>NUCLEOTIDE SEQUENCE</scope>
    <source>
        <strain evidence="2">CBHHK173m</strain>
    </source>
</reference>
<sequence>MRHKPRDLAQHVALRTLPEWTSMSVDRLRRHPLSASDVVQRHDRSVHGSSAPHLKPPPPTAFAQTSLRHHLVRLSRRPRAPLPRRPRPPLPRRPSRSDLVPPVFSYPHPNGRSASSGVSDSLYRCHARAGNVGAPRALGPRALGILRSARAYAYKSQRVPLRSQRIPISTASRAFDSRAHAHTYVEEKKVPGCSIPPRDRDARTLASKQVSLSVCLQQNPPHASLRSTGTQIPGSPLRGALAG</sequence>
<evidence type="ECO:0000256" key="1">
    <source>
        <dbReference type="SAM" id="MobiDB-lite"/>
    </source>
</evidence>
<feature type="compositionally biased region" description="Basic residues" evidence="1">
    <location>
        <begin position="74"/>
        <end position="87"/>
    </location>
</feature>
<dbReference type="Proteomes" id="UP001222325">
    <property type="component" value="Unassembled WGS sequence"/>
</dbReference>
<name>A0AAD6TRE2_9AGAR</name>
<feature type="region of interest" description="Disordered" evidence="1">
    <location>
        <begin position="74"/>
        <end position="118"/>
    </location>
</feature>
<feature type="region of interest" description="Disordered" evidence="1">
    <location>
        <begin position="220"/>
        <end position="243"/>
    </location>
</feature>
<evidence type="ECO:0000313" key="3">
    <source>
        <dbReference type="Proteomes" id="UP001222325"/>
    </source>
</evidence>
<dbReference type="AlphaFoldDB" id="A0AAD6TRE2"/>